<gene>
    <name evidence="1" type="ORF">CBA19CS22_03530</name>
</gene>
<protein>
    <submittedName>
        <fullName evidence="1">Uncharacterized protein</fullName>
    </submittedName>
</protein>
<evidence type="ECO:0000313" key="1">
    <source>
        <dbReference type="EMBL" id="GJH15570.1"/>
    </source>
</evidence>
<keyword evidence="2" id="KW-1185">Reference proteome</keyword>
<accession>A0ACB5QLR8</accession>
<organism evidence="1 2">
    <name type="scientific">Caballeronia novacaledonica</name>
    <dbReference type="NCBI Taxonomy" id="1544861"/>
    <lineage>
        <taxon>Bacteria</taxon>
        <taxon>Pseudomonadati</taxon>
        <taxon>Pseudomonadota</taxon>
        <taxon>Betaproteobacteria</taxon>
        <taxon>Burkholderiales</taxon>
        <taxon>Burkholderiaceae</taxon>
        <taxon>Caballeronia</taxon>
    </lineage>
</organism>
<dbReference type="Proteomes" id="UP001055013">
    <property type="component" value="Unassembled WGS sequence"/>
</dbReference>
<name>A0ACB5QLR8_9BURK</name>
<reference evidence="1" key="1">
    <citation type="submission" date="2021-09" db="EMBL/GenBank/DDBJ databases">
        <title>Isolation and characterization of 3-chlorobenzoate degrading bacteria from soils in Shizuoka.</title>
        <authorList>
            <person name="Ifat A."/>
            <person name="Ogawa N."/>
            <person name="Kimbara K."/>
            <person name="Moriuchi R."/>
            <person name="Dohra H."/>
            <person name="Shintani M."/>
        </authorList>
    </citation>
    <scope>NUCLEOTIDE SEQUENCE</scope>
    <source>
        <strain evidence="1">19CS2-2</strain>
    </source>
</reference>
<evidence type="ECO:0000313" key="2">
    <source>
        <dbReference type="Proteomes" id="UP001055013"/>
    </source>
</evidence>
<comment type="caution">
    <text evidence="1">The sequence shown here is derived from an EMBL/GenBank/DDBJ whole genome shotgun (WGS) entry which is preliminary data.</text>
</comment>
<dbReference type="EMBL" id="BPUR01000001">
    <property type="protein sequence ID" value="GJH15570.1"/>
    <property type="molecule type" value="Genomic_DNA"/>
</dbReference>
<sequence>MSGAGDVIWAPLTRSEDETPYTCKLKVYWKTTRAWTEPDVDAYHAAVPHLAEVARMSGRRFTCEDFAIELLCSFASERGLPVKLTDGVREYRNMDIYDPDYHESYPQTRRGFISMVMASFGAPDMQRIGTNTVRLSGPSDLMAGDLLALAHDSKGQATGGRAHHIQVITHRTDSRIDISQGNSNWEIHKPITWINKVFGRNSADPDQRAYAGMTPETGQFIRSAGAGWDYRNNDTGSVQKDYLKFFEPYRWNFLEFNS</sequence>
<proteinExistence type="predicted"/>